<reference evidence="3" key="1">
    <citation type="submission" date="2010-07" db="EMBL/GenBank/DDBJ databases">
        <title>The genome sequence of Gaeumannomyces graminis var. tritici strain R3-111a-1.</title>
        <authorList>
            <consortium name="The Broad Institute Genome Sequencing Platform"/>
            <person name="Ma L.-J."/>
            <person name="Dead R."/>
            <person name="Young S."/>
            <person name="Zeng Q."/>
            <person name="Koehrsen M."/>
            <person name="Alvarado L."/>
            <person name="Berlin A."/>
            <person name="Chapman S.B."/>
            <person name="Chen Z."/>
            <person name="Freedman E."/>
            <person name="Gellesch M."/>
            <person name="Goldberg J."/>
            <person name="Griggs A."/>
            <person name="Gujja S."/>
            <person name="Heilman E.R."/>
            <person name="Heiman D."/>
            <person name="Hepburn T."/>
            <person name="Howarth C."/>
            <person name="Jen D."/>
            <person name="Larson L."/>
            <person name="Mehta T."/>
            <person name="Neiman D."/>
            <person name="Pearson M."/>
            <person name="Roberts A."/>
            <person name="Saif S."/>
            <person name="Shea T."/>
            <person name="Shenoy N."/>
            <person name="Sisk P."/>
            <person name="Stolte C."/>
            <person name="Sykes S."/>
            <person name="Walk T."/>
            <person name="White J."/>
            <person name="Yandava C."/>
            <person name="Haas B."/>
            <person name="Nusbaum C."/>
            <person name="Birren B."/>
        </authorList>
    </citation>
    <scope>NUCLEOTIDE SEQUENCE [LARGE SCALE GENOMIC DNA]</scope>
    <source>
        <strain evidence="3">R3-111a-1</strain>
    </source>
</reference>
<reference evidence="1" key="2">
    <citation type="submission" date="2010-07" db="EMBL/GenBank/DDBJ databases">
        <authorList>
            <consortium name="The Broad Institute Genome Sequencing Platform"/>
            <consortium name="Broad Institute Genome Sequencing Center for Infectious Disease"/>
            <person name="Ma L.-J."/>
            <person name="Dead R."/>
            <person name="Young S."/>
            <person name="Zeng Q."/>
            <person name="Koehrsen M."/>
            <person name="Alvarado L."/>
            <person name="Berlin A."/>
            <person name="Chapman S.B."/>
            <person name="Chen Z."/>
            <person name="Freedman E."/>
            <person name="Gellesch M."/>
            <person name="Goldberg J."/>
            <person name="Griggs A."/>
            <person name="Gujja S."/>
            <person name="Heilman E.R."/>
            <person name="Heiman D."/>
            <person name="Hepburn T."/>
            <person name="Howarth C."/>
            <person name="Jen D."/>
            <person name="Larson L."/>
            <person name="Mehta T."/>
            <person name="Neiman D."/>
            <person name="Pearson M."/>
            <person name="Roberts A."/>
            <person name="Saif S."/>
            <person name="Shea T."/>
            <person name="Shenoy N."/>
            <person name="Sisk P."/>
            <person name="Stolte C."/>
            <person name="Sykes S."/>
            <person name="Walk T."/>
            <person name="White J."/>
            <person name="Yandava C."/>
            <person name="Haas B."/>
            <person name="Nusbaum C."/>
            <person name="Birren B."/>
        </authorList>
    </citation>
    <scope>NUCLEOTIDE SEQUENCE</scope>
    <source>
        <strain evidence="1">R3-111a-1</strain>
    </source>
</reference>
<dbReference type="GeneID" id="20341565"/>
<dbReference type="HOGENOM" id="CLU_3143162_0_0_1"/>
<evidence type="ECO:0000313" key="3">
    <source>
        <dbReference type="Proteomes" id="UP000006039"/>
    </source>
</evidence>
<reference evidence="2" key="5">
    <citation type="submission" date="2018-04" db="UniProtKB">
        <authorList>
            <consortium name="EnsemblFungi"/>
        </authorList>
    </citation>
    <scope>IDENTIFICATION</scope>
    <source>
        <strain evidence="2">R3-111a-1</strain>
    </source>
</reference>
<evidence type="ECO:0000313" key="1">
    <source>
        <dbReference type="EMBL" id="EJT81122.1"/>
    </source>
</evidence>
<sequence>MLNNSNGFFNANNNNGGNARVNANYLLCHYILAAIPVIRRHVPGGSVPG</sequence>
<proteinExistence type="predicted"/>
<dbReference type="Proteomes" id="UP000006039">
    <property type="component" value="Unassembled WGS sequence"/>
</dbReference>
<dbReference type="AlphaFoldDB" id="J3NIM9"/>
<keyword evidence="3" id="KW-1185">Reference proteome</keyword>
<protein>
    <submittedName>
        <fullName evidence="1 2">Uncharacterized protein</fullName>
    </submittedName>
</protein>
<organism evidence="1">
    <name type="scientific">Gaeumannomyces tritici (strain R3-111a-1)</name>
    <name type="common">Wheat and barley take-all root rot fungus</name>
    <name type="synonym">Gaeumannomyces graminis var. tritici</name>
    <dbReference type="NCBI Taxonomy" id="644352"/>
    <lineage>
        <taxon>Eukaryota</taxon>
        <taxon>Fungi</taxon>
        <taxon>Dikarya</taxon>
        <taxon>Ascomycota</taxon>
        <taxon>Pezizomycotina</taxon>
        <taxon>Sordariomycetes</taxon>
        <taxon>Sordariomycetidae</taxon>
        <taxon>Magnaporthales</taxon>
        <taxon>Magnaporthaceae</taxon>
        <taxon>Gaeumannomyces</taxon>
    </lineage>
</organism>
<dbReference type="EnsemblFungi" id="EJT81122">
    <property type="protein sequence ID" value="EJT81122"/>
    <property type="gene ID" value="GGTG_01107"/>
</dbReference>
<reference evidence="1" key="3">
    <citation type="submission" date="2010-09" db="EMBL/GenBank/DDBJ databases">
        <title>Annotation of Gaeumannomyces graminis var. tritici R3-111a-1.</title>
        <authorList>
            <consortium name="The Broad Institute Genome Sequencing Platform"/>
            <person name="Ma L.-J."/>
            <person name="Dead R."/>
            <person name="Young S.K."/>
            <person name="Zeng Q."/>
            <person name="Gargeya S."/>
            <person name="Fitzgerald M."/>
            <person name="Haas B."/>
            <person name="Abouelleil A."/>
            <person name="Alvarado L."/>
            <person name="Arachchi H.M."/>
            <person name="Berlin A."/>
            <person name="Brown A."/>
            <person name="Chapman S.B."/>
            <person name="Chen Z."/>
            <person name="Dunbar C."/>
            <person name="Freedman E."/>
            <person name="Gearin G."/>
            <person name="Gellesch M."/>
            <person name="Goldberg J."/>
            <person name="Griggs A."/>
            <person name="Gujja S."/>
            <person name="Heiman D."/>
            <person name="Howarth C."/>
            <person name="Larson L."/>
            <person name="Lui A."/>
            <person name="MacDonald P.J.P."/>
            <person name="Mehta T."/>
            <person name="Montmayeur A."/>
            <person name="Murphy C."/>
            <person name="Neiman D."/>
            <person name="Pearson M."/>
            <person name="Priest M."/>
            <person name="Roberts A."/>
            <person name="Saif S."/>
            <person name="Shea T."/>
            <person name="Shenoy N."/>
            <person name="Sisk P."/>
            <person name="Stolte C."/>
            <person name="Sykes S."/>
            <person name="Yandava C."/>
            <person name="Wortman J."/>
            <person name="Nusbaum C."/>
            <person name="Birren B."/>
        </authorList>
    </citation>
    <scope>NUCLEOTIDE SEQUENCE</scope>
    <source>
        <strain evidence="1">R3-111a-1</strain>
    </source>
</reference>
<evidence type="ECO:0000313" key="2">
    <source>
        <dbReference type="EnsemblFungi" id="EJT81122"/>
    </source>
</evidence>
<dbReference type="RefSeq" id="XP_009217131.1">
    <property type="nucleotide sequence ID" value="XM_009218867.1"/>
</dbReference>
<reference evidence="2" key="4">
    <citation type="journal article" date="2015" name="G3 (Bethesda)">
        <title>Genome sequences of three phytopathogenic species of the Magnaporthaceae family of fungi.</title>
        <authorList>
            <person name="Okagaki L.H."/>
            <person name="Nunes C.C."/>
            <person name="Sailsbery J."/>
            <person name="Clay B."/>
            <person name="Brown D."/>
            <person name="John T."/>
            <person name="Oh Y."/>
            <person name="Young N."/>
            <person name="Fitzgerald M."/>
            <person name="Haas B.J."/>
            <person name="Zeng Q."/>
            <person name="Young S."/>
            <person name="Adiconis X."/>
            <person name="Fan L."/>
            <person name="Levin J.Z."/>
            <person name="Mitchell T.K."/>
            <person name="Okubara P.A."/>
            <person name="Farman M.L."/>
            <person name="Kohn L.M."/>
            <person name="Birren B."/>
            <person name="Ma L.-J."/>
            <person name="Dean R.A."/>
        </authorList>
    </citation>
    <scope>NUCLEOTIDE SEQUENCE</scope>
    <source>
        <strain evidence="2">R3-111a-1</strain>
    </source>
</reference>
<accession>J3NIM9</accession>
<gene>
    <name evidence="2" type="primary">20341565</name>
    <name evidence="1" type="ORF">GGTG_01107</name>
</gene>
<name>J3NIM9_GAET3</name>
<dbReference type="VEuPathDB" id="FungiDB:GGTG_01107"/>
<dbReference type="EMBL" id="GL385395">
    <property type="protein sequence ID" value="EJT81122.1"/>
    <property type="molecule type" value="Genomic_DNA"/>
</dbReference>